<gene>
    <name evidence="1" type="ORF">OLEA9_A032083</name>
</gene>
<proteinExistence type="predicted"/>
<evidence type="ECO:0000313" key="2">
    <source>
        <dbReference type="Proteomes" id="UP000594638"/>
    </source>
</evidence>
<reference evidence="1 2" key="1">
    <citation type="submission" date="2019-12" db="EMBL/GenBank/DDBJ databases">
        <authorList>
            <person name="Alioto T."/>
            <person name="Alioto T."/>
            <person name="Gomez Garrido J."/>
        </authorList>
    </citation>
    <scope>NUCLEOTIDE SEQUENCE [LARGE SCALE GENOMIC DNA]</scope>
</reference>
<dbReference type="AlphaFoldDB" id="A0A8S0UE40"/>
<keyword evidence="2" id="KW-1185">Reference proteome</keyword>
<evidence type="ECO:0000313" key="1">
    <source>
        <dbReference type="EMBL" id="CAA3013717.1"/>
    </source>
</evidence>
<sequence length="89" mass="10220">MPLKNGGCYIQEYFWTRISGHAVAGNSFPQFSAALPVKCRGSWSPRIGFILTVIKKGFFAGVDGTLYSWHLKWDQRKVEQNSVREKIRR</sequence>
<name>A0A8S0UE40_OLEEU</name>
<comment type="caution">
    <text evidence="1">The sequence shown here is derived from an EMBL/GenBank/DDBJ whole genome shotgun (WGS) entry which is preliminary data.</text>
</comment>
<accession>A0A8S0UE40</accession>
<dbReference type="EMBL" id="CACTIH010007450">
    <property type="protein sequence ID" value="CAA3013717.1"/>
    <property type="molecule type" value="Genomic_DNA"/>
</dbReference>
<dbReference type="Gramene" id="OE9A032083T1">
    <property type="protein sequence ID" value="OE9A032083C1"/>
    <property type="gene ID" value="OE9A032083"/>
</dbReference>
<protein>
    <submittedName>
        <fullName evidence="1">Uncharacterized protein</fullName>
    </submittedName>
</protein>
<organism evidence="1 2">
    <name type="scientific">Olea europaea subsp. europaea</name>
    <dbReference type="NCBI Taxonomy" id="158383"/>
    <lineage>
        <taxon>Eukaryota</taxon>
        <taxon>Viridiplantae</taxon>
        <taxon>Streptophyta</taxon>
        <taxon>Embryophyta</taxon>
        <taxon>Tracheophyta</taxon>
        <taxon>Spermatophyta</taxon>
        <taxon>Magnoliopsida</taxon>
        <taxon>eudicotyledons</taxon>
        <taxon>Gunneridae</taxon>
        <taxon>Pentapetalae</taxon>
        <taxon>asterids</taxon>
        <taxon>lamiids</taxon>
        <taxon>Lamiales</taxon>
        <taxon>Oleaceae</taxon>
        <taxon>Oleeae</taxon>
        <taxon>Olea</taxon>
    </lineage>
</organism>
<dbReference type="Proteomes" id="UP000594638">
    <property type="component" value="Unassembled WGS sequence"/>
</dbReference>